<dbReference type="PANTHER" id="PTHR32294:SF0">
    <property type="entry name" value="DNA POLYMERASE III SUBUNIT ALPHA"/>
    <property type="match status" value="1"/>
</dbReference>
<dbReference type="Pfam" id="PF01336">
    <property type="entry name" value="tRNA_anti-codon"/>
    <property type="match status" value="1"/>
</dbReference>
<dbReference type="EMBL" id="CP000393">
    <property type="protein sequence ID" value="ABG51160.1"/>
    <property type="molecule type" value="Genomic_DNA"/>
</dbReference>
<dbReference type="EC" id="2.7.7.7" evidence="3"/>
<dbReference type="CDD" id="cd04485">
    <property type="entry name" value="DnaE_OBF"/>
    <property type="match status" value="1"/>
</dbReference>
<dbReference type="KEGG" id="ter:Tery_1905"/>
<evidence type="ECO:0000313" key="3">
    <source>
        <dbReference type="EMBL" id="ABG51160.1"/>
    </source>
</evidence>
<gene>
    <name evidence="3" type="ordered locus">Tery_1905</name>
</gene>
<evidence type="ECO:0000259" key="1">
    <source>
        <dbReference type="Pfam" id="PF01336"/>
    </source>
</evidence>
<protein>
    <submittedName>
        <fullName evidence="3">DNA polymerase III, alpha subunit / Intein</fullName>
        <ecNumber evidence="3">2.7.7.7</ecNumber>
    </submittedName>
</protein>
<dbReference type="NCBIfam" id="TIGR01443">
    <property type="entry name" value="intein_Cterm"/>
    <property type="match status" value="1"/>
</dbReference>
<dbReference type="InterPro" id="IPR004365">
    <property type="entry name" value="NA-bd_OB_tRNA"/>
</dbReference>
<dbReference type="Gene3D" id="2.170.16.10">
    <property type="entry name" value="Hedgehog/Intein (Hint) domain"/>
    <property type="match status" value="1"/>
</dbReference>
<keyword evidence="3" id="KW-0548">Nucleotidyltransferase</keyword>
<dbReference type="InterPro" id="IPR004805">
    <property type="entry name" value="DnaE2/DnaE/PolC"/>
</dbReference>
<dbReference type="GO" id="GO:0008408">
    <property type="term" value="F:3'-5' exonuclease activity"/>
    <property type="evidence" value="ECO:0007669"/>
    <property type="project" value="InterPro"/>
</dbReference>
<dbReference type="PANTHER" id="PTHR32294">
    <property type="entry name" value="DNA POLYMERASE III SUBUNIT ALPHA"/>
    <property type="match status" value="1"/>
</dbReference>
<reference evidence="3" key="1">
    <citation type="submission" date="2006-06" db="EMBL/GenBank/DDBJ databases">
        <title>Complete sequence of Trichodesmium erythraeum IMS101.</title>
        <authorList>
            <consortium name="US DOE Joint Genome Institute"/>
            <person name="Copeland A."/>
            <person name="Lucas S."/>
            <person name="Lapidus A."/>
            <person name="Barry K."/>
            <person name="Detter J.C."/>
            <person name="Glavina del Rio T."/>
            <person name="Hammon N."/>
            <person name="Israni S."/>
            <person name="Dalin E."/>
            <person name="Tice H."/>
            <person name="Pitluck S."/>
            <person name="Kiss H."/>
            <person name="Munk A.C."/>
            <person name="Brettin T."/>
            <person name="Bruce D."/>
            <person name="Han C."/>
            <person name="Tapia R."/>
            <person name="Gilna P."/>
            <person name="Schmutz J."/>
            <person name="Larimer F."/>
            <person name="Land M."/>
            <person name="Hauser L."/>
            <person name="Kyrpides N."/>
            <person name="Kim E."/>
            <person name="Richardson P."/>
        </authorList>
    </citation>
    <scope>NUCLEOTIDE SEQUENCE [LARGE SCALE GENOMIC DNA]</scope>
    <source>
        <strain evidence="3">IMS101</strain>
    </source>
</reference>
<dbReference type="InterPro" id="IPR029460">
    <property type="entry name" value="DNAPol_HHH"/>
</dbReference>
<dbReference type="Gene3D" id="2.40.50.140">
    <property type="entry name" value="Nucleic acid-binding proteins"/>
    <property type="match status" value="1"/>
</dbReference>
<dbReference type="STRING" id="203124.Tery_1905"/>
<accession>Q114B4</accession>
<dbReference type="GO" id="GO:0003887">
    <property type="term" value="F:DNA-directed DNA polymerase activity"/>
    <property type="evidence" value="ECO:0007669"/>
    <property type="project" value="UniProtKB-EC"/>
</dbReference>
<dbReference type="AlphaFoldDB" id="Q114B4"/>
<dbReference type="RefSeq" id="WP_011611533.1">
    <property type="nucleotide sequence ID" value="NC_008312.1"/>
</dbReference>
<feature type="domain" description="DNA polymerase helix-hairpin-helix motif" evidence="2">
    <location>
        <begin position="90"/>
        <end position="187"/>
    </location>
</feature>
<name>Q114B4_TRIEI</name>
<dbReference type="PROSITE" id="PS50818">
    <property type="entry name" value="INTEIN_C_TER"/>
    <property type="match status" value="1"/>
</dbReference>
<dbReference type="Gene3D" id="1.10.150.870">
    <property type="match status" value="1"/>
</dbReference>
<organism evidence="3">
    <name type="scientific">Trichodesmium erythraeum (strain IMS101)</name>
    <dbReference type="NCBI Taxonomy" id="203124"/>
    <lineage>
        <taxon>Bacteria</taxon>
        <taxon>Bacillati</taxon>
        <taxon>Cyanobacteriota</taxon>
        <taxon>Cyanophyceae</taxon>
        <taxon>Oscillatoriophycideae</taxon>
        <taxon>Oscillatoriales</taxon>
        <taxon>Microcoleaceae</taxon>
        <taxon>Trichodesmium</taxon>
    </lineage>
</organism>
<dbReference type="eggNOG" id="COG0587">
    <property type="taxonomic scope" value="Bacteria"/>
</dbReference>
<sequence length="517" mass="58157">MVKIVSRKLAKTENVYDIGVTKDHNFVLANGLIASNCFNKSHSTAYAYVAYQTAYLKANYSLEYMAALLTANSGDQDKVQKYLANCQKFNIEVEPPNINQSEVDFTPLPKVATKEIKDKILVGLSAVKNVGEGAIEAILKARKEGGEFKSLADLCDRVNLNALNSRTLESLIKCGAFDKIEANRHQLIKDLEGVMKWAQDRNKDRNIGQLSLFDNHIPGAKNSAFDSVPKSSPVSDFPAKEKLEYEKEILGFYVSDHPLKYAQEQNQIQDAISIAQMKEKKSNSKIKLVVMLAGIKPHVTKKGDPMAFIQVEDMTGQLDAVVFPKVYQEIKELLTENSLLVLKGKVDNKDDESQLLVESAETIEKVMADAVKQEEKPVTELDNYQNESRDEEIKKYQDIGKAEKPVEQLETQRNLRKTELSKTENSSAKQRQIIILELSVDKIPEDNSLFEQIQAILKEQSSGDEEKAKVAVGTLIFDDQRQQLVQFGREFWVEDGQTTINRFIGIGIEAKIIPFPY</sequence>
<keyword evidence="3" id="KW-0808">Transferase</keyword>
<dbReference type="HOGENOM" id="CLU_001600_5_1_3"/>
<evidence type="ECO:0000259" key="2">
    <source>
        <dbReference type="Pfam" id="PF14579"/>
    </source>
</evidence>
<dbReference type="Pfam" id="PF14579">
    <property type="entry name" value="HHH_6"/>
    <property type="match status" value="1"/>
</dbReference>
<dbReference type="InterPro" id="IPR012340">
    <property type="entry name" value="NA-bd_OB-fold"/>
</dbReference>
<dbReference type="OrthoDB" id="525324at2"/>
<dbReference type="InterPro" id="IPR030934">
    <property type="entry name" value="Intein_C"/>
</dbReference>
<dbReference type="GO" id="GO:0006260">
    <property type="term" value="P:DNA replication"/>
    <property type="evidence" value="ECO:0007669"/>
    <property type="project" value="InterPro"/>
</dbReference>
<feature type="domain" description="OB" evidence="1">
    <location>
        <begin position="295"/>
        <end position="362"/>
    </location>
</feature>
<dbReference type="GO" id="GO:0003676">
    <property type="term" value="F:nucleic acid binding"/>
    <property type="evidence" value="ECO:0007669"/>
    <property type="project" value="InterPro"/>
</dbReference>
<proteinExistence type="predicted"/>